<dbReference type="Proteomes" id="UP000055014">
    <property type="component" value="Unassembled WGS sequence"/>
</dbReference>
<dbReference type="EMBL" id="LGGW01000027">
    <property type="protein sequence ID" value="KUK90610.1"/>
    <property type="molecule type" value="Genomic_DNA"/>
</dbReference>
<dbReference type="PATRIC" id="fig|1236046.5.peg.1702"/>
<sequence length="638" mass="70889">MRKNSDNQFIGVSRLGIAFAVLLLFASTVCLPYDGQILFNGNKIYYEVEEAEGEFIVIVGDGPGLDSSYMKGVFNHGKSLRYDQLGSGMSQNLSSLDITFQYYISELAALIYSLNIDSFHLIGHGFGSAVAAGLALTNPPGLLSLVIVNPRLNFPAIDSALLEARAQESTKDLDKFELLFGNSSEPERESSIAKNLINMDTYNLFWGDDPTFINGKLRGFDLSCGLTDINVPVLVCAGLESFPGVIHTSTYQVGAFESEFVTFMNSGHFPMIEETTAFKLIVEDFHRRVEEAVENNLKDEANCDVLSETPGERIFSLQDSGRTLDLQVGDDFTVMLPSNPGAGYFWRVESFEEDVLRLISDPFYEEPKEAGSGYDVFGFRVVGSGSSPLVFSFGSSWDIVPIKSCSMLVQVEEYFVEPLIIHASDSGKTFIVGLNEPIEVVLESTVSSSLSWRIASTTPGIVRQPKESETRVFQDSSGLAKKIEQIYYFEGMNYGEATLEFAYGSPWDDVPPEKTFEATLIVTEPFKEVFIIQDSDNGRAIEIGTHHTLIIRLKKALATDSGWRISSMDTKFQLIQNPYEAKYSEVSYSVFHLRPTEFGESLLEFHYSEDASNDQPVGTFKIKIQTNETADRSRVPLQ</sequence>
<evidence type="ECO:0000313" key="4">
    <source>
        <dbReference type="EMBL" id="KUK68133.1"/>
    </source>
</evidence>
<evidence type="ECO:0000313" key="6">
    <source>
        <dbReference type="Proteomes" id="UP000054260"/>
    </source>
</evidence>
<dbReference type="InterPro" id="IPR050266">
    <property type="entry name" value="AB_hydrolase_sf"/>
</dbReference>
<dbReference type="EMBL" id="LGGH01000035">
    <property type="protein sequence ID" value="KUK68133.1"/>
    <property type="molecule type" value="Genomic_DNA"/>
</dbReference>
<feature type="domain" description="Proteinase inhibitor I42 chagasin" evidence="3">
    <location>
        <begin position="434"/>
        <end position="519"/>
    </location>
</feature>
<accession>A0A101H0K9</accession>
<evidence type="ECO:0000256" key="1">
    <source>
        <dbReference type="ARBA" id="ARBA00022690"/>
    </source>
</evidence>
<feature type="domain" description="Proteinase inhibitor I42 chagasin" evidence="3">
    <location>
        <begin position="326"/>
        <end position="400"/>
    </location>
</feature>
<dbReference type="InterPro" id="IPR029058">
    <property type="entry name" value="AB_hydrolase_fold"/>
</dbReference>
<dbReference type="Proteomes" id="UP000054260">
    <property type="component" value="Unassembled WGS sequence"/>
</dbReference>
<evidence type="ECO:0000259" key="3">
    <source>
        <dbReference type="Pfam" id="PF09394"/>
    </source>
</evidence>
<evidence type="ECO:0000256" key="2">
    <source>
        <dbReference type="ARBA" id="ARBA00022704"/>
    </source>
</evidence>
<keyword evidence="2" id="KW-0789">Thiol protease inhibitor</keyword>
<dbReference type="Pfam" id="PF09394">
    <property type="entry name" value="Inhibitor_I42"/>
    <property type="match status" value="2"/>
</dbReference>
<dbReference type="GO" id="GO:0004869">
    <property type="term" value="F:cysteine-type endopeptidase inhibitor activity"/>
    <property type="evidence" value="ECO:0007669"/>
    <property type="project" value="UniProtKB-KW"/>
</dbReference>
<dbReference type="Gene3D" id="3.40.50.1820">
    <property type="entry name" value="alpha/beta hydrolase"/>
    <property type="match status" value="1"/>
</dbReference>
<dbReference type="AlphaFoldDB" id="A0A101H0K9"/>
<keyword evidence="1" id="KW-0646">Protease inhibitor</keyword>
<evidence type="ECO:0000313" key="5">
    <source>
        <dbReference type="EMBL" id="KUK90610.1"/>
    </source>
</evidence>
<gene>
    <name evidence="4" type="ORF">XD86_0376</name>
    <name evidence="5" type="ORF">XE02_0467</name>
</gene>
<dbReference type="PANTHER" id="PTHR43798">
    <property type="entry name" value="MONOACYLGLYCEROL LIPASE"/>
    <property type="match status" value="1"/>
</dbReference>
<organism evidence="4 6">
    <name type="scientific">Mesotoga infera</name>
    <dbReference type="NCBI Taxonomy" id="1236046"/>
    <lineage>
        <taxon>Bacteria</taxon>
        <taxon>Thermotogati</taxon>
        <taxon>Thermotogota</taxon>
        <taxon>Thermotogae</taxon>
        <taxon>Kosmotogales</taxon>
        <taxon>Kosmotogaceae</taxon>
        <taxon>Mesotoga</taxon>
    </lineage>
</organism>
<dbReference type="Gene3D" id="2.60.40.2020">
    <property type="match status" value="2"/>
</dbReference>
<reference evidence="4" key="1">
    <citation type="journal article" date="2015" name="MBio">
        <title>Genome-resolved metagenomic analysis reveals roles for candidate phyla and other microbial community members in biogeochemical transformations in oil reservoirs.</title>
        <authorList>
            <person name="Hu P."/>
            <person name="Tom L."/>
            <person name="Singh A."/>
            <person name="Thomas B.C."/>
            <person name="Baker B.J."/>
            <person name="Piceno Y.M."/>
            <person name="Andersen G.L."/>
            <person name="Banfield J.F."/>
        </authorList>
    </citation>
    <scope>NUCLEOTIDE SEQUENCE [LARGE SCALE GENOMIC DNA]</scope>
    <source>
        <strain evidence="4">46_47</strain>
        <strain evidence="5">46_70</strain>
    </source>
</reference>
<dbReference type="InterPro" id="IPR036331">
    <property type="entry name" value="Chagasin-like_sf"/>
</dbReference>
<protein>
    <submittedName>
        <fullName evidence="4">Proteinase inhibitor I42, chagasin</fullName>
    </submittedName>
</protein>
<dbReference type="GO" id="GO:0016020">
    <property type="term" value="C:membrane"/>
    <property type="evidence" value="ECO:0007669"/>
    <property type="project" value="TreeGrafter"/>
</dbReference>
<comment type="caution">
    <text evidence="4">The sequence shown here is derived from an EMBL/GenBank/DDBJ whole genome shotgun (WGS) entry which is preliminary data.</text>
</comment>
<dbReference type="PANTHER" id="PTHR43798:SF33">
    <property type="entry name" value="HYDROLASE, PUTATIVE (AFU_ORTHOLOGUE AFUA_2G14860)-RELATED"/>
    <property type="match status" value="1"/>
</dbReference>
<dbReference type="SUPFAM" id="SSF53474">
    <property type="entry name" value="alpha/beta-Hydrolases"/>
    <property type="match status" value="1"/>
</dbReference>
<dbReference type="InterPro" id="IPR018990">
    <property type="entry name" value="Prot_inh_I42_chagasin"/>
</dbReference>
<evidence type="ECO:0000313" key="7">
    <source>
        <dbReference type="Proteomes" id="UP000055014"/>
    </source>
</evidence>
<reference evidence="6 7" key="2">
    <citation type="journal article" date="2015" name="MBio">
        <title>Genome-Resolved Metagenomic Analysis Reveals Roles for Candidate Phyla and Other Microbial Community Members in Biogeochemical Transformations in Oil Reservoirs.</title>
        <authorList>
            <person name="Hu P."/>
            <person name="Tom L."/>
            <person name="Singh A."/>
            <person name="Thomas B.C."/>
            <person name="Baker B.J."/>
            <person name="Piceno Y.M."/>
            <person name="Andersen G.L."/>
            <person name="Banfield J.F."/>
        </authorList>
    </citation>
    <scope>NUCLEOTIDE SEQUENCE [LARGE SCALE GENOMIC DNA]</scope>
</reference>
<dbReference type="SUPFAM" id="SSF141066">
    <property type="entry name" value="ICP-like"/>
    <property type="match status" value="2"/>
</dbReference>
<name>A0A101H0K9_9BACT</name>
<proteinExistence type="predicted"/>